<dbReference type="Pfam" id="PF12626">
    <property type="entry name" value="PolyA_pol_arg_C"/>
    <property type="match status" value="1"/>
</dbReference>
<keyword evidence="2 7" id="KW-0808">Transferase</keyword>
<proteinExistence type="inferred from homology"/>
<keyword evidence="1 7" id="KW-0507">mRNA processing</keyword>
<keyword evidence="5 7" id="KW-0694">RNA-binding</keyword>
<dbReference type="Pfam" id="PF01743">
    <property type="entry name" value="PolyA_pol"/>
    <property type="match status" value="1"/>
</dbReference>
<dbReference type="PANTHER" id="PTHR43051:SF1">
    <property type="entry name" value="POLYNUCLEOTIDE ADENYLYLTRANSFERASE FAMILY PROTEIN"/>
    <property type="match status" value="1"/>
</dbReference>
<feature type="region of interest" description="Disordered" evidence="9">
    <location>
        <begin position="410"/>
        <end position="447"/>
    </location>
</feature>
<feature type="active site" evidence="7">
    <location>
        <position position="148"/>
    </location>
</feature>
<evidence type="ECO:0000256" key="6">
    <source>
        <dbReference type="ARBA" id="ARBA00023163"/>
    </source>
</evidence>
<dbReference type="InterPro" id="IPR052191">
    <property type="entry name" value="tRNA_ntf/polyA_polymerase_I"/>
</dbReference>
<dbReference type="RefSeq" id="WP_168878380.1">
    <property type="nucleotide sequence ID" value="NZ_JABAIM010000004.1"/>
</dbReference>
<dbReference type="Proteomes" id="UP000587991">
    <property type="component" value="Unassembled WGS sequence"/>
</dbReference>
<dbReference type="PANTHER" id="PTHR43051">
    <property type="entry name" value="POLYNUCLEOTIDE ADENYLYLTRANSFERASE FAMILY PROTEIN"/>
    <property type="match status" value="1"/>
</dbReference>
<keyword evidence="13" id="KW-0548">Nucleotidyltransferase</keyword>
<keyword evidence="6 7" id="KW-0804">Transcription</keyword>
<comment type="catalytic activity">
    <reaction evidence="7">
        <text>RNA(n) + ATP = RNA(n)-3'-adenine ribonucleotide + diphosphate</text>
        <dbReference type="Rhea" id="RHEA:11332"/>
        <dbReference type="Rhea" id="RHEA-COMP:14527"/>
        <dbReference type="Rhea" id="RHEA-COMP:17347"/>
        <dbReference type="ChEBI" id="CHEBI:30616"/>
        <dbReference type="ChEBI" id="CHEBI:33019"/>
        <dbReference type="ChEBI" id="CHEBI:140395"/>
        <dbReference type="ChEBI" id="CHEBI:173115"/>
        <dbReference type="EC" id="2.7.7.19"/>
    </reaction>
</comment>
<comment type="function">
    <text evidence="7">Adds poly(A) tail to the 3' end of many RNAs, which usually targets these RNAs for decay. Plays a significant role in the global control of gene expression, through influencing the rate of transcript degradation, and in the general RNA quality control.</text>
</comment>
<feature type="domain" description="Polymerase A arginine-rich C-terminal" evidence="11">
    <location>
        <begin position="320"/>
        <end position="433"/>
    </location>
</feature>
<dbReference type="InterPro" id="IPR043519">
    <property type="entry name" value="NT_sf"/>
</dbReference>
<dbReference type="GO" id="GO:0003723">
    <property type="term" value="F:RNA binding"/>
    <property type="evidence" value="ECO:0007669"/>
    <property type="project" value="UniProtKB-UniRule"/>
</dbReference>
<keyword evidence="14" id="KW-1185">Reference proteome</keyword>
<dbReference type="InterPro" id="IPR025866">
    <property type="entry name" value="PolyA_pol_arg_C_dom"/>
</dbReference>
<evidence type="ECO:0000313" key="13">
    <source>
        <dbReference type="EMBL" id="NLR76717.1"/>
    </source>
</evidence>
<dbReference type="InterPro" id="IPR002646">
    <property type="entry name" value="PolA_pol_head_dom"/>
</dbReference>
<feature type="active site" evidence="7">
    <location>
        <position position="73"/>
    </location>
</feature>
<evidence type="ECO:0000256" key="4">
    <source>
        <dbReference type="ARBA" id="ARBA00022840"/>
    </source>
</evidence>
<dbReference type="SUPFAM" id="SSF81891">
    <property type="entry name" value="Poly A polymerase C-terminal region-like"/>
    <property type="match status" value="1"/>
</dbReference>
<name>A0A847SCZ5_9NEIS</name>
<accession>A0A847SCZ5</accession>
<feature type="domain" description="tRNA nucleotidyltransferase/poly(A) polymerase RNA and SrmB- binding" evidence="12">
    <location>
        <begin position="206"/>
        <end position="267"/>
    </location>
</feature>
<dbReference type="CDD" id="cd05398">
    <property type="entry name" value="NT_ClassII-CCAase"/>
    <property type="match status" value="1"/>
</dbReference>
<evidence type="ECO:0000259" key="11">
    <source>
        <dbReference type="Pfam" id="PF12626"/>
    </source>
</evidence>
<evidence type="ECO:0000256" key="1">
    <source>
        <dbReference type="ARBA" id="ARBA00022664"/>
    </source>
</evidence>
<sequence length="447" mass="50765">MIRKLIRRVLRLPLRPQGGAEAVPFKKHGIAREHLSGPALKVTDKLQAAGYTALVVGGAVRDLLLGKSPKDFDIATNATPEQVQQVFGRRARIIGRRFRIVHVPFGQEIIEVTTFRGDADEVHTDEETGRILRDNVWGDQEQDARRRDFTANALYYDPAKQVIYDYHHGIRDLQRKQLVMIGDPERRYREDPVRMLRAVRLAAKLGLNIEKDTAAPFANLITLLDDVPQARLFDELTKVLVSGAAEACLVELHRTGVYRAVLPQLDRLMRDAEDRAFLLAAMRATDLRIAQNKPVNPAFQLAALLWPEVRQQALELEADGQSVLQANLGAIEEVLDRARGMVPARLASTMREIWSLQPRFESRSGRRPFRQLEHPRFRAAYDFLLLRAENGEVETELAEWWTRFQDADAHTQTEMLQPERSGTAKKRRRRRRKPAGEGTSSTGSAED</sequence>
<dbReference type="GO" id="GO:0005524">
    <property type="term" value="F:ATP binding"/>
    <property type="evidence" value="ECO:0007669"/>
    <property type="project" value="UniProtKB-UniRule"/>
</dbReference>
<comment type="similarity">
    <text evidence="7 8">Belongs to the tRNA nucleotidyltransferase/poly(A) polymerase family.</text>
</comment>
<evidence type="ECO:0000256" key="8">
    <source>
        <dbReference type="RuleBase" id="RU003953"/>
    </source>
</evidence>
<dbReference type="NCBIfam" id="TIGR01942">
    <property type="entry name" value="pcnB"/>
    <property type="match status" value="1"/>
</dbReference>
<dbReference type="HAMAP" id="MF_00957">
    <property type="entry name" value="PolyA_pol"/>
    <property type="match status" value="1"/>
</dbReference>
<dbReference type="EC" id="2.7.7.19" evidence="7"/>
<dbReference type="GO" id="GO:0006397">
    <property type="term" value="P:mRNA processing"/>
    <property type="evidence" value="ECO:0007669"/>
    <property type="project" value="UniProtKB-KW"/>
</dbReference>
<feature type="compositionally biased region" description="Polar residues" evidence="9">
    <location>
        <begin position="438"/>
        <end position="447"/>
    </location>
</feature>
<feature type="compositionally biased region" description="Basic residues" evidence="9">
    <location>
        <begin position="423"/>
        <end position="433"/>
    </location>
</feature>
<dbReference type="Pfam" id="PF12627">
    <property type="entry name" value="PolyA_pol_RNAbd"/>
    <property type="match status" value="1"/>
</dbReference>
<feature type="active site" evidence="7">
    <location>
        <position position="71"/>
    </location>
</feature>
<evidence type="ECO:0000313" key="14">
    <source>
        <dbReference type="Proteomes" id="UP000587991"/>
    </source>
</evidence>
<dbReference type="GO" id="GO:1990817">
    <property type="term" value="F:poly(A) RNA polymerase activity"/>
    <property type="evidence" value="ECO:0007669"/>
    <property type="project" value="UniProtKB-UniRule"/>
</dbReference>
<dbReference type="InterPro" id="IPR032828">
    <property type="entry name" value="PolyA_RNA-bd"/>
</dbReference>
<evidence type="ECO:0000256" key="9">
    <source>
        <dbReference type="SAM" id="MobiDB-lite"/>
    </source>
</evidence>
<dbReference type="AlphaFoldDB" id="A0A847SCZ5"/>
<evidence type="ECO:0000256" key="5">
    <source>
        <dbReference type="ARBA" id="ARBA00022884"/>
    </source>
</evidence>
<keyword evidence="3 7" id="KW-0547">Nucleotide-binding</keyword>
<gene>
    <name evidence="7 13" type="primary">pcnB</name>
    <name evidence="13" type="ORF">HF682_16235</name>
</gene>
<evidence type="ECO:0000256" key="2">
    <source>
        <dbReference type="ARBA" id="ARBA00022679"/>
    </source>
</evidence>
<dbReference type="EMBL" id="JABAIM010000004">
    <property type="protein sequence ID" value="NLR76717.1"/>
    <property type="molecule type" value="Genomic_DNA"/>
</dbReference>
<evidence type="ECO:0000256" key="3">
    <source>
        <dbReference type="ARBA" id="ARBA00022741"/>
    </source>
</evidence>
<comment type="caution">
    <text evidence="13">The sequence shown here is derived from an EMBL/GenBank/DDBJ whole genome shotgun (WGS) entry which is preliminary data.</text>
</comment>
<keyword evidence="4 7" id="KW-0067">ATP-binding</keyword>
<organism evidence="13 14">
    <name type="scientific">Leeia aquatica</name>
    <dbReference type="NCBI Taxonomy" id="2725557"/>
    <lineage>
        <taxon>Bacteria</taxon>
        <taxon>Pseudomonadati</taxon>
        <taxon>Pseudomonadota</taxon>
        <taxon>Betaproteobacteria</taxon>
        <taxon>Neisseriales</taxon>
        <taxon>Leeiaceae</taxon>
        <taxon>Leeia</taxon>
    </lineage>
</organism>
<reference evidence="13 14" key="1">
    <citation type="submission" date="2020-04" db="EMBL/GenBank/DDBJ databases">
        <title>Draft genome of Leeia sp. IMCC25680.</title>
        <authorList>
            <person name="Song J."/>
            <person name="Cho J.-C."/>
        </authorList>
    </citation>
    <scope>NUCLEOTIDE SEQUENCE [LARGE SCALE GENOMIC DNA]</scope>
    <source>
        <strain evidence="13 14">IMCC25680</strain>
    </source>
</reference>
<evidence type="ECO:0000259" key="12">
    <source>
        <dbReference type="Pfam" id="PF12627"/>
    </source>
</evidence>
<dbReference type="Gene3D" id="1.10.3090.10">
    <property type="entry name" value="cca-adding enzyme, domain 2"/>
    <property type="match status" value="1"/>
</dbReference>
<dbReference type="SUPFAM" id="SSF81301">
    <property type="entry name" value="Nucleotidyltransferase"/>
    <property type="match status" value="1"/>
</dbReference>
<evidence type="ECO:0000259" key="10">
    <source>
        <dbReference type="Pfam" id="PF01743"/>
    </source>
</evidence>
<protein>
    <recommendedName>
        <fullName evidence="7">Poly(A) polymerase I</fullName>
        <shortName evidence="7">PAP I</shortName>
        <ecNumber evidence="7">2.7.7.19</ecNumber>
    </recommendedName>
</protein>
<evidence type="ECO:0000256" key="7">
    <source>
        <dbReference type="HAMAP-Rule" id="MF_00957"/>
    </source>
</evidence>
<feature type="domain" description="Poly A polymerase head" evidence="10">
    <location>
        <begin position="54"/>
        <end position="178"/>
    </location>
</feature>
<dbReference type="InterPro" id="IPR010206">
    <property type="entry name" value="PolA_pol_I"/>
</dbReference>
<dbReference type="GO" id="GO:0043633">
    <property type="term" value="P:polyadenylation-dependent RNA catabolic process"/>
    <property type="evidence" value="ECO:0007669"/>
    <property type="project" value="InterPro"/>
</dbReference>
<dbReference type="Gene3D" id="3.30.460.10">
    <property type="entry name" value="Beta Polymerase, domain 2"/>
    <property type="match status" value="1"/>
</dbReference>